<dbReference type="EMBL" id="LAZR01011880">
    <property type="protein sequence ID" value="KKM55808.1"/>
    <property type="molecule type" value="Genomic_DNA"/>
</dbReference>
<accession>A0A0F9L623</accession>
<proteinExistence type="predicted"/>
<protein>
    <submittedName>
        <fullName evidence="1">Uncharacterized protein</fullName>
    </submittedName>
</protein>
<gene>
    <name evidence="1" type="ORF">LCGC14_1552270</name>
</gene>
<evidence type="ECO:0000313" key="1">
    <source>
        <dbReference type="EMBL" id="KKM55808.1"/>
    </source>
</evidence>
<dbReference type="AlphaFoldDB" id="A0A0F9L623"/>
<sequence length="159" mass="18464">MRIQKWTKASNYMGKDMSEYYEGLSRIPRAPNALMDSNFETALELLGGESETVEVHSFGDWLMGSFEQILVHESDVVAVDILEDIAERLVEYPILDDKDHSEREVEATDGLWKSMSMDERIEVLKRHDEFIFAARTDNAYGLYHRAERTYCYIELLANE</sequence>
<name>A0A0F9L623_9ZZZZ</name>
<reference evidence="1" key="1">
    <citation type="journal article" date="2015" name="Nature">
        <title>Complex archaea that bridge the gap between prokaryotes and eukaryotes.</title>
        <authorList>
            <person name="Spang A."/>
            <person name="Saw J.H."/>
            <person name="Jorgensen S.L."/>
            <person name="Zaremba-Niedzwiedzka K."/>
            <person name="Martijn J."/>
            <person name="Lind A.E."/>
            <person name="van Eijk R."/>
            <person name="Schleper C."/>
            <person name="Guy L."/>
            <person name="Ettema T.J."/>
        </authorList>
    </citation>
    <scope>NUCLEOTIDE SEQUENCE</scope>
</reference>
<organism evidence="1">
    <name type="scientific">marine sediment metagenome</name>
    <dbReference type="NCBI Taxonomy" id="412755"/>
    <lineage>
        <taxon>unclassified sequences</taxon>
        <taxon>metagenomes</taxon>
        <taxon>ecological metagenomes</taxon>
    </lineage>
</organism>
<comment type="caution">
    <text evidence="1">The sequence shown here is derived from an EMBL/GenBank/DDBJ whole genome shotgun (WGS) entry which is preliminary data.</text>
</comment>